<accession>A0A3P7ZHL3</accession>
<name>A0A3P7ZHL3_HELPZ</name>
<gene>
    <name evidence="2" type="ORF">HPBE_LOCUS14330</name>
</gene>
<dbReference type="EMBL" id="UZAH01028314">
    <property type="protein sequence ID" value="VDO99270.1"/>
    <property type="molecule type" value="Genomic_DNA"/>
</dbReference>
<sequence length="104" mass="11784">MIHSLLKIARRTRRERVASLLVEMIGLGLESFVPFPLFVGLSRNQTLLVVPHIVMQSDDSVCALFGIGDLVHQGDLQLQSIPQRAKYLHEILPRFQHSDENIVN</sequence>
<evidence type="ECO:0000256" key="1">
    <source>
        <dbReference type="SAM" id="Phobius"/>
    </source>
</evidence>
<evidence type="ECO:0000313" key="2">
    <source>
        <dbReference type="EMBL" id="VDO99270.1"/>
    </source>
</evidence>
<proteinExistence type="predicted"/>
<dbReference type="OrthoDB" id="5870446at2759"/>
<keyword evidence="1" id="KW-1133">Transmembrane helix</keyword>
<keyword evidence="1" id="KW-0812">Transmembrane</keyword>
<reference evidence="2" key="1">
    <citation type="submission" date="2018-11" db="EMBL/GenBank/DDBJ databases">
        <authorList>
            <consortium name="Pathogen Informatics"/>
        </authorList>
    </citation>
    <scope>NUCLEOTIDE SEQUENCE [LARGE SCALE GENOMIC DNA]</scope>
</reference>
<protein>
    <submittedName>
        <fullName evidence="2">Uncharacterized protein</fullName>
    </submittedName>
</protein>
<dbReference type="AlphaFoldDB" id="A0A3P7ZHL3"/>
<feature type="transmembrane region" description="Helical" evidence="1">
    <location>
        <begin position="20"/>
        <end position="41"/>
    </location>
</feature>
<organism evidence="2">
    <name type="scientific">Heligmosomoides polygyrus</name>
    <name type="common">Parasitic roundworm</name>
    <dbReference type="NCBI Taxonomy" id="6339"/>
    <lineage>
        <taxon>Eukaryota</taxon>
        <taxon>Metazoa</taxon>
        <taxon>Ecdysozoa</taxon>
        <taxon>Nematoda</taxon>
        <taxon>Chromadorea</taxon>
        <taxon>Rhabditida</taxon>
        <taxon>Rhabditina</taxon>
        <taxon>Rhabditomorpha</taxon>
        <taxon>Strongyloidea</taxon>
        <taxon>Heligmosomidae</taxon>
        <taxon>Heligmosomoides</taxon>
    </lineage>
</organism>
<keyword evidence="1" id="KW-0472">Membrane</keyword>